<accession>A0A0F9WWZ2</accession>
<feature type="coiled-coil region" evidence="1">
    <location>
        <begin position="75"/>
        <end position="114"/>
    </location>
</feature>
<comment type="caution">
    <text evidence="2">The sequence shown here is derived from an EMBL/GenBank/DDBJ whole genome shotgun (WGS) entry which is preliminary data.</text>
</comment>
<keyword evidence="1" id="KW-0175">Coiled coil</keyword>
<proteinExistence type="predicted"/>
<organism evidence="2">
    <name type="scientific">marine sediment metagenome</name>
    <dbReference type="NCBI Taxonomy" id="412755"/>
    <lineage>
        <taxon>unclassified sequences</taxon>
        <taxon>metagenomes</taxon>
        <taxon>ecological metagenomes</taxon>
    </lineage>
</organism>
<dbReference type="AlphaFoldDB" id="A0A0F9WWZ2"/>
<sequence>MKQIAIGATLLGAGLLVGFALNRTRSLPSTPSPTPITVGWDEFTNTKELSPLPKGYVLDTPPLPEGAVLDRPVSLAKQEDIWDRAERRLAEKQLERLRARQEELVEQVRAKQEIKNIAQEHKPDIFDDFEEFAKQQRAKREAENIARAAYAKTITDMESRYPAANSDEAQRWTREYFGSKGYTADNPPSDKATDYVLDWYYKQLHESAAKPKSPPKPLIRVIDCFSCGGDGIKGRLRCQTCGGRGYLSASLAHLARPHRRSVAANRRPRGRIFGFPTTSGKRHNRPDTTTYDPDSTAYQLRRIRRAIDKNTSAQQRIADQAYWQNQRID</sequence>
<name>A0A0F9WWZ2_9ZZZZ</name>
<dbReference type="EMBL" id="LAZR01000183">
    <property type="protein sequence ID" value="KKN83518.1"/>
    <property type="molecule type" value="Genomic_DNA"/>
</dbReference>
<evidence type="ECO:0000313" key="2">
    <source>
        <dbReference type="EMBL" id="KKN83518.1"/>
    </source>
</evidence>
<protein>
    <submittedName>
        <fullName evidence="2">Uncharacterized protein</fullName>
    </submittedName>
</protein>
<reference evidence="2" key="1">
    <citation type="journal article" date="2015" name="Nature">
        <title>Complex archaea that bridge the gap between prokaryotes and eukaryotes.</title>
        <authorList>
            <person name="Spang A."/>
            <person name="Saw J.H."/>
            <person name="Jorgensen S.L."/>
            <person name="Zaremba-Niedzwiedzka K."/>
            <person name="Martijn J."/>
            <person name="Lind A.E."/>
            <person name="van Eijk R."/>
            <person name="Schleper C."/>
            <person name="Guy L."/>
            <person name="Ettema T.J."/>
        </authorList>
    </citation>
    <scope>NUCLEOTIDE SEQUENCE</scope>
</reference>
<gene>
    <name evidence="2" type="ORF">LCGC14_0297560</name>
</gene>
<evidence type="ECO:0000256" key="1">
    <source>
        <dbReference type="SAM" id="Coils"/>
    </source>
</evidence>